<keyword evidence="3" id="KW-0808">Transferase</keyword>
<dbReference type="InParanoid" id="A0A1H9DYM4"/>
<dbReference type="GO" id="GO:0016758">
    <property type="term" value="F:hexosyltransferase activity"/>
    <property type="evidence" value="ECO:0007669"/>
    <property type="project" value="UniProtKB-ARBA"/>
</dbReference>
<dbReference type="CDD" id="cd00761">
    <property type="entry name" value="Glyco_tranf_GTA_type"/>
    <property type="match status" value="1"/>
</dbReference>
<accession>A0A1H9DYM4</accession>
<dbReference type="InterPro" id="IPR001173">
    <property type="entry name" value="Glyco_trans_2-like"/>
</dbReference>
<dbReference type="PANTHER" id="PTHR22916:SF3">
    <property type="entry name" value="UDP-GLCNAC:BETAGAL BETA-1,3-N-ACETYLGLUCOSAMINYLTRANSFERASE-LIKE PROTEIN 1"/>
    <property type="match status" value="1"/>
</dbReference>
<keyword evidence="1" id="KW-0472">Membrane</keyword>
<reference evidence="4" key="1">
    <citation type="submission" date="2016-10" db="EMBL/GenBank/DDBJ databases">
        <authorList>
            <person name="Varghese N."/>
            <person name="Submissions S."/>
        </authorList>
    </citation>
    <scope>NUCLEOTIDE SEQUENCE [LARGE SCALE GENOMIC DNA]</scope>
    <source>
        <strain evidence="4">DSM 24740</strain>
    </source>
</reference>
<dbReference type="AlphaFoldDB" id="A0A1H9DYM4"/>
<gene>
    <name evidence="3" type="ORF">SAMN05444359_106182</name>
</gene>
<dbReference type="Gene3D" id="3.90.550.10">
    <property type="entry name" value="Spore Coat Polysaccharide Biosynthesis Protein SpsA, Chain A"/>
    <property type="match status" value="1"/>
</dbReference>
<dbReference type="SUPFAM" id="SSF53448">
    <property type="entry name" value="Nucleotide-diphospho-sugar transferases"/>
    <property type="match status" value="1"/>
</dbReference>
<evidence type="ECO:0000256" key="1">
    <source>
        <dbReference type="SAM" id="Phobius"/>
    </source>
</evidence>
<dbReference type="RefSeq" id="WP_090166885.1">
    <property type="nucleotide sequence ID" value="NZ_FOFB01000006.1"/>
</dbReference>
<keyword evidence="1" id="KW-0812">Transmembrane</keyword>
<dbReference type="OrthoDB" id="6307329at2"/>
<dbReference type="PANTHER" id="PTHR22916">
    <property type="entry name" value="GLYCOSYLTRANSFERASE"/>
    <property type="match status" value="1"/>
</dbReference>
<dbReference type="Proteomes" id="UP000199021">
    <property type="component" value="Unassembled WGS sequence"/>
</dbReference>
<evidence type="ECO:0000259" key="2">
    <source>
        <dbReference type="Pfam" id="PF00535"/>
    </source>
</evidence>
<keyword evidence="1" id="KW-1133">Transmembrane helix</keyword>
<evidence type="ECO:0000313" key="4">
    <source>
        <dbReference type="Proteomes" id="UP000199021"/>
    </source>
</evidence>
<feature type="transmembrane region" description="Helical" evidence="1">
    <location>
        <begin position="252"/>
        <end position="278"/>
    </location>
</feature>
<sequence>MSYQLSVIIIGKNTEKILARSIDSVIAAVNKAGQLIEAFEVLYVDSNSTDSSLQIAEGYAEVRTVAITSSTFYSASLGRHLGLQHARYDNLLFLDGDMTLSPDWFTETEEAYARHRAIVGQWNERELSMEGELNREIANYNGIEQEEVLIKPCGFLQINRKLIAGGQSFHPLIVNNEEKDFYAQFYGEGKIVGLPIKAFDHNNFKRKTSSKWAAFLSLNGKTGYLTSFYYAIKEGYVADYFRIQYDKFLNVLVLLCLIVALLTWNVLWGVPALLLLVFPLGKLKSRLADLFFFPYKLYATVRLLSQEHAATYQVDGKTQEADLK</sequence>
<organism evidence="3 4">
    <name type="scientific">Neolewinella agarilytica</name>
    <dbReference type="NCBI Taxonomy" id="478744"/>
    <lineage>
        <taxon>Bacteria</taxon>
        <taxon>Pseudomonadati</taxon>
        <taxon>Bacteroidota</taxon>
        <taxon>Saprospiria</taxon>
        <taxon>Saprospirales</taxon>
        <taxon>Lewinellaceae</taxon>
        <taxon>Neolewinella</taxon>
    </lineage>
</organism>
<keyword evidence="4" id="KW-1185">Reference proteome</keyword>
<protein>
    <submittedName>
        <fullName evidence="3">Glycosyltransferase involved in cell wall bisynthesis</fullName>
    </submittedName>
</protein>
<feature type="domain" description="Glycosyltransferase 2-like" evidence="2">
    <location>
        <begin position="6"/>
        <end position="126"/>
    </location>
</feature>
<evidence type="ECO:0000313" key="3">
    <source>
        <dbReference type="EMBL" id="SEQ18564.1"/>
    </source>
</evidence>
<dbReference type="InterPro" id="IPR029044">
    <property type="entry name" value="Nucleotide-diphossugar_trans"/>
</dbReference>
<name>A0A1H9DYM4_9BACT</name>
<dbReference type="EMBL" id="FOFB01000006">
    <property type="protein sequence ID" value="SEQ18564.1"/>
    <property type="molecule type" value="Genomic_DNA"/>
</dbReference>
<dbReference type="STRING" id="478744.SAMN05444359_106182"/>
<dbReference type="Pfam" id="PF00535">
    <property type="entry name" value="Glycos_transf_2"/>
    <property type="match status" value="1"/>
</dbReference>
<proteinExistence type="predicted"/>